<dbReference type="KEGG" id="metu:GNH96_10255"/>
<dbReference type="InterPro" id="IPR014710">
    <property type="entry name" value="RmlC-like_jellyroll"/>
</dbReference>
<evidence type="ECO:0000313" key="3">
    <source>
        <dbReference type="Proteomes" id="UP000503004"/>
    </source>
</evidence>
<sequence length="151" mass="16521">MLATEPFIPAAAGNPQLPWISMGPGISKKLLALFPERGEWVTLLRLEPGTRVPLHRHQGEVHGYLLSGGRRIEPEGRVLGPGDYEYEPAGHVDTWGVQGDEPLVSLFFVRGAVEYLAEDGSVLRRETAATNAEEYRHACAVQGLVPLDLRG</sequence>
<dbReference type="Gene3D" id="2.60.120.10">
    <property type="entry name" value="Jelly Rolls"/>
    <property type="match status" value="1"/>
</dbReference>
<dbReference type="InterPro" id="IPR011051">
    <property type="entry name" value="RmlC_Cupin_sf"/>
</dbReference>
<dbReference type="CDD" id="cd20302">
    <property type="entry name" value="cupin_DAD"/>
    <property type="match status" value="1"/>
</dbReference>
<protein>
    <submittedName>
        <fullName evidence="2">Cupin domain-containing protein</fullName>
    </submittedName>
</protein>
<dbReference type="RefSeq" id="WP_169603588.1">
    <property type="nucleotide sequence ID" value="NZ_CP046565.1"/>
</dbReference>
<reference evidence="3" key="1">
    <citation type="submission" date="2019-12" db="EMBL/GenBank/DDBJ databases">
        <authorList>
            <person name="Awala S.I."/>
            <person name="Rhee S.K."/>
        </authorList>
    </citation>
    <scope>NUCLEOTIDE SEQUENCE [LARGE SCALE GENOMIC DNA]</scope>
    <source>
        <strain evidence="3">IM1</strain>
    </source>
</reference>
<organism evidence="2 3">
    <name type="scientific">Methylococcus geothermalis</name>
    <dbReference type="NCBI Taxonomy" id="2681310"/>
    <lineage>
        <taxon>Bacteria</taxon>
        <taxon>Pseudomonadati</taxon>
        <taxon>Pseudomonadota</taxon>
        <taxon>Gammaproteobacteria</taxon>
        <taxon>Methylococcales</taxon>
        <taxon>Methylococcaceae</taxon>
        <taxon>Methylococcus</taxon>
    </lineage>
</organism>
<dbReference type="EMBL" id="CP046565">
    <property type="protein sequence ID" value="QJD30315.1"/>
    <property type="molecule type" value="Genomic_DNA"/>
</dbReference>
<feature type="domain" description="ChrR-like cupin" evidence="1">
    <location>
        <begin position="16"/>
        <end position="94"/>
    </location>
</feature>
<dbReference type="InterPro" id="IPR025979">
    <property type="entry name" value="ChrR-like_cupin_dom"/>
</dbReference>
<name>A0A858Q960_9GAMM</name>
<evidence type="ECO:0000313" key="2">
    <source>
        <dbReference type="EMBL" id="QJD30315.1"/>
    </source>
</evidence>
<dbReference type="Proteomes" id="UP000503004">
    <property type="component" value="Chromosome"/>
</dbReference>
<dbReference type="Pfam" id="PF12973">
    <property type="entry name" value="Cupin_7"/>
    <property type="match status" value="1"/>
</dbReference>
<dbReference type="SUPFAM" id="SSF51182">
    <property type="entry name" value="RmlC-like cupins"/>
    <property type="match status" value="1"/>
</dbReference>
<proteinExistence type="predicted"/>
<accession>A0A858Q960</accession>
<gene>
    <name evidence="2" type="ORF">GNH96_10255</name>
</gene>
<evidence type="ECO:0000259" key="1">
    <source>
        <dbReference type="Pfam" id="PF12973"/>
    </source>
</evidence>
<dbReference type="AlphaFoldDB" id="A0A858Q960"/>
<keyword evidence="3" id="KW-1185">Reference proteome</keyword>